<evidence type="ECO:0000313" key="3">
    <source>
        <dbReference type="Proteomes" id="UP000499080"/>
    </source>
</evidence>
<proteinExistence type="predicted"/>
<evidence type="ECO:0000313" key="2">
    <source>
        <dbReference type="EMBL" id="GBO24523.1"/>
    </source>
</evidence>
<dbReference type="Proteomes" id="UP000499080">
    <property type="component" value="Unassembled WGS sequence"/>
</dbReference>
<feature type="compositionally biased region" description="Basic and acidic residues" evidence="1">
    <location>
        <begin position="7"/>
        <end position="26"/>
    </location>
</feature>
<feature type="region of interest" description="Disordered" evidence="1">
    <location>
        <begin position="89"/>
        <end position="155"/>
    </location>
</feature>
<accession>A0A4Y2VGU6</accession>
<dbReference type="AlphaFoldDB" id="A0A4Y2VGU6"/>
<organism evidence="2 3">
    <name type="scientific">Araneus ventricosus</name>
    <name type="common">Orbweaver spider</name>
    <name type="synonym">Epeira ventricosa</name>
    <dbReference type="NCBI Taxonomy" id="182803"/>
    <lineage>
        <taxon>Eukaryota</taxon>
        <taxon>Metazoa</taxon>
        <taxon>Ecdysozoa</taxon>
        <taxon>Arthropoda</taxon>
        <taxon>Chelicerata</taxon>
        <taxon>Arachnida</taxon>
        <taxon>Araneae</taxon>
        <taxon>Araneomorphae</taxon>
        <taxon>Entelegynae</taxon>
        <taxon>Araneoidea</taxon>
        <taxon>Araneidae</taxon>
        <taxon>Araneus</taxon>
    </lineage>
</organism>
<gene>
    <name evidence="2" type="ORF">AVEN_237999_1</name>
</gene>
<name>A0A4Y2VGU6_ARAVE</name>
<feature type="region of interest" description="Disordered" evidence="1">
    <location>
        <begin position="1"/>
        <end position="29"/>
    </location>
</feature>
<evidence type="ECO:0000256" key="1">
    <source>
        <dbReference type="SAM" id="MobiDB-lite"/>
    </source>
</evidence>
<reference evidence="2 3" key="1">
    <citation type="journal article" date="2019" name="Sci. Rep.">
        <title>Orb-weaving spider Araneus ventricosus genome elucidates the spidroin gene catalogue.</title>
        <authorList>
            <person name="Kono N."/>
            <person name="Nakamura H."/>
            <person name="Ohtoshi R."/>
            <person name="Moran D.A.P."/>
            <person name="Shinohara A."/>
            <person name="Yoshida Y."/>
            <person name="Fujiwara M."/>
            <person name="Mori M."/>
            <person name="Tomita M."/>
            <person name="Arakawa K."/>
        </authorList>
    </citation>
    <scope>NUCLEOTIDE SEQUENCE [LARGE SCALE GENOMIC DNA]</scope>
</reference>
<feature type="compositionally biased region" description="Basic and acidic residues" evidence="1">
    <location>
        <begin position="89"/>
        <end position="146"/>
    </location>
</feature>
<comment type="caution">
    <text evidence="2">The sequence shown here is derived from an EMBL/GenBank/DDBJ whole genome shotgun (WGS) entry which is preliminary data.</text>
</comment>
<keyword evidence="3" id="KW-1185">Reference proteome</keyword>
<protein>
    <submittedName>
        <fullName evidence="2">Uncharacterized protein</fullName>
    </submittedName>
</protein>
<sequence>MRQQTTRLKERSNERHRINYRWKPESENPMQMTQNLSLHPSCYENRPQASTEAASSLNSKESRLRREVYGLNEGMLLKICQHLDQAESMNERRWNKEGESTRTNKEIDKIETISGEGRQEDALTREESYSRHRITTKDEQQKKPMQDDQTPTCPI</sequence>
<dbReference type="EMBL" id="BGPR01047483">
    <property type="protein sequence ID" value="GBO24523.1"/>
    <property type="molecule type" value="Genomic_DNA"/>
</dbReference>